<keyword evidence="2" id="KW-1185">Reference proteome</keyword>
<gene>
    <name evidence="1" type="ORF">FCALED_LOCUS733</name>
</gene>
<proteinExistence type="predicted"/>
<reference evidence="1" key="1">
    <citation type="submission" date="2021-06" db="EMBL/GenBank/DDBJ databases">
        <authorList>
            <person name="Kallberg Y."/>
            <person name="Tangrot J."/>
            <person name="Rosling A."/>
        </authorList>
    </citation>
    <scope>NUCLEOTIDE SEQUENCE</scope>
    <source>
        <strain evidence="1">UK204</strain>
    </source>
</reference>
<dbReference type="EMBL" id="CAJVPQ010000079">
    <property type="protein sequence ID" value="CAG8443614.1"/>
    <property type="molecule type" value="Genomic_DNA"/>
</dbReference>
<dbReference type="AlphaFoldDB" id="A0A9N8V4V0"/>
<accession>A0A9N8V4V0</accession>
<organism evidence="1 2">
    <name type="scientific">Funneliformis caledonium</name>
    <dbReference type="NCBI Taxonomy" id="1117310"/>
    <lineage>
        <taxon>Eukaryota</taxon>
        <taxon>Fungi</taxon>
        <taxon>Fungi incertae sedis</taxon>
        <taxon>Mucoromycota</taxon>
        <taxon>Glomeromycotina</taxon>
        <taxon>Glomeromycetes</taxon>
        <taxon>Glomerales</taxon>
        <taxon>Glomeraceae</taxon>
        <taxon>Funneliformis</taxon>
    </lineage>
</organism>
<name>A0A9N8V4V0_9GLOM</name>
<evidence type="ECO:0000313" key="1">
    <source>
        <dbReference type="EMBL" id="CAG8443614.1"/>
    </source>
</evidence>
<dbReference type="Proteomes" id="UP000789570">
    <property type="component" value="Unassembled WGS sequence"/>
</dbReference>
<protein>
    <submittedName>
        <fullName evidence="1">13446_t:CDS:1</fullName>
    </submittedName>
</protein>
<sequence length="45" mass="5351">MRMDSNSLVCYQKRFVIGRRLSRYSKSPLIMLNIYRTVGKEYCSS</sequence>
<evidence type="ECO:0000313" key="2">
    <source>
        <dbReference type="Proteomes" id="UP000789570"/>
    </source>
</evidence>
<comment type="caution">
    <text evidence="1">The sequence shown here is derived from an EMBL/GenBank/DDBJ whole genome shotgun (WGS) entry which is preliminary data.</text>
</comment>